<evidence type="ECO:0000313" key="2">
    <source>
        <dbReference type="Proteomes" id="UP000549882"/>
    </source>
</evidence>
<organism evidence="1 2">
    <name type="scientific">Rhizobium paranaense</name>
    <dbReference type="NCBI Taxonomy" id="1650438"/>
    <lineage>
        <taxon>Bacteria</taxon>
        <taxon>Pseudomonadati</taxon>
        <taxon>Pseudomonadota</taxon>
        <taxon>Alphaproteobacteria</taxon>
        <taxon>Hyphomicrobiales</taxon>
        <taxon>Rhizobiaceae</taxon>
        <taxon>Rhizobium/Agrobacterium group</taxon>
        <taxon>Rhizobium</taxon>
    </lineage>
</organism>
<proteinExistence type="predicted"/>
<reference evidence="1 2" key="1">
    <citation type="submission" date="2020-08" db="EMBL/GenBank/DDBJ databases">
        <title>Genomic Encyclopedia of Type Strains, Phase IV (KMG-V): Genome sequencing to study the core and pangenomes of soil and plant-associated prokaryotes.</title>
        <authorList>
            <person name="Whitman W."/>
        </authorList>
    </citation>
    <scope>NUCLEOTIDE SEQUENCE [LARGE SCALE GENOMIC DNA]</scope>
    <source>
        <strain evidence="1 2">SEMIA 4064</strain>
    </source>
</reference>
<evidence type="ECO:0000313" key="1">
    <source>
        <dbReference type="EMBL" id="MBB5576396.1"/>
    </source>
</evidence>
<dbReference type="Proteomes" id="UP000549882">
    <property type="component" value="Unassembled WGS sequence"/>
</dbReference>
<accession>A0A7W9D3Y6</accession>
<dbReference type="Pfam" id="PF14175">
    <property type="entry name" value="YaaC"/>
    <property type="match status" value="1"/>
</dbReference>
<gene>
    <name evidence="1" type="ORF">GGD50_005039</name>
</gene>
<keyword evidence="2" id="KW-1185">Reference proteome</keyword>
<dbReference type="EMBL" id="JACHBI010000012">
    <property type="protein sequence ID" value="MBB5576396.1"/>
    <property type="molecule type" value="Genomic_DNA"/>
</dbReference>
<dbReference type="RefSeq" id="WP_107108796.1">
    <property type="nucleotide sequence ID" value="NZ_JACHBI010000012.1"/>
</dbReference>
<evidence type="ECO:0008006" key="3">
    <source>
        <dbReference type="Google" id="ProtNLM"/>
    </source>
</evidence>
<comment type="caution">
    <text evidence="1">The sequence shown here is derived from an EMBL/GenBank/DDBJ whole genome shotgun (WGS) entry which is preliminary data.</text>
</comment>
<dbReference type="AlphaFoldDB" id="A0A7W9D3Y6"/>
<name>A0A7W9D3Y6_9HYPH</name>
<protein>
    <recommendedName>
        <fullName evidence="3">YaaC-like Protein</fullName>
    </recommendedName>
</protein>
<sequence>MNSDVWQSLLHLESRDIVSDWFERIHGRKLNARRAKEIIASARQGREYFRSASTASFAVRPLLAFYGVASLCRSLTLLHRRDSGEEGLRQGHGLEAIAWSATLSSDLPVALASISKLRVRTCGGLFSDLVAATHKRTMLRVYDRTIPVPFDNEEQRLGRETSLSDILDRLPDISTDVSAERPRRWIRLKNFVYSPDSGATITVHGTPDHPVCIEYAGAGFELSPEEDPYDASAERTVLKIDETGVKKYFPQVLDTRVIRTMGGNPSPHLVSRFSPDAWFSQLSITYMVSFILGMLARYFPTHWGALMGGEKGDAIWPNINAAQTYVEAALPELVLEVIADSLFAPRLEVADGSLSNASGDA</sequence>
<dbReference type="InterPro" id="IPR026988">
    <property type="entry name" value="YaaC-like"/>
</dbReference>